<keyword evidence="5" id="KW-1185">Reference proteome</keyword>
<dbReference type="EMBL" id="CAJVRM010000428">
    <property type="protein sequence ID" value="CAG8980912.1"/>
    <property type="molecule type" value="Genomic_DNA"/>
</dbReference>
<dbReference type="Proteomes" id="UP000701801">
    <property type="component" value="Unassembled WGS sequence"/>
</dbReference>
<feature type="region of interest" description="Disordered" evidence="1">
    <location>
        <begin position="1"/>
        <end position="82"/>
    </location>
</feature>
<name>A0A9N9QAY0_9HELO</name>
<sequence>MNHNAPQPTRRDGRAQQMSPAQNGATEGRSLKREFSESSDNIQMNKVRSAGDGIGRYLGVEDEHRNKKPKPAAPGNHNRKGDWKQGLGLILASCSGLALTPRELIECQDLKTEFDALKDSMKQKSRISKRLENEMKRGSSQMKLIFDKHRAIVEPAKKLRAEQDKKADDELMKAAADLRAQDGRPKETILEGEEEGEIVIKEEKL</sequence>
<gene>
    <name evidence="2" type="ORF">HYALB_00007529</name>
    <name evidence="3" type="ORF">HYALB_00012792</name>
    <name evidence="4" type="ORF">HYALB_00014067</name>
</gene>
<dbReference type="AlphaFoldDB" id="A0A9N9QAY0"/>
<protein>
    <submittedName>
        <fullName evidence="3">Uncharacterized protein</fullName>
    </submittedName>
</protein>
<comment type="caution">
    <text evidence="3">The sequence shown here is derived from an EMBL/GenBank/DDBJ whole genome shotgun (WGS) entry which is preliminary data.</text>
</comment>
<proteinExistence type="predicted"/>
<dbReference type="EMBL" id="CAJVRM010000160">
    <property type="protein sequence ID" value="CAG8976002.1"/>
    <property type="molecule type" value="Genomic_DNA"/>
</dbReference>
<evidence type="ECO:0000313" key="5">
    <source>
        <dbReference type="Proteomes" id="UP000701801"/>
    </source>
</evidence>
<evidence type="ECO:0000313" key="2">
    <source>
        <dbReference type="EMBL" id="CAG8976002.1"/>
    </source>
</evidence>
<accession>A0A9N9QAY0</accession>
<reference evidence="3" key="1">
    <citation type="submission" date="2021-07" db="EMBL/GenBank/DDBJ databases">
        <authorList>
            <person name="Durling M."/>
        </authorList>
    </citation>
    <scope>NUCLEOTIDE SEQUENCE</scope>
</reference>
<evidence type="ECO:0000313" key="4">
    <source>
        <dbReference type="EMBL" id="CAG8982411.1"/>
    </source>
</evidence>
<evidence type="ECO:0000313" key="3">
    <source>
        <dbReference type="EMBL" id="CAG8980912.1"/>
    </source>
</evidence>
<evidence type="ECO:0000256" key="1">
    <source>
        <dbReference type="SAM" id="MobiDB-lite"/>
    </source>
</evidence>
<organism evidence="3 5">
    <name type="scientific">Hymenoscyphus albidus</name>
    <dbReference type="NCBI Taxonomy" id="595503"/>
    <lineage>
        <taxon>Eukaryota</taxon>
        <taxon>Fungi</taxon>
        <taxon>Dikarya</taxon>
        <taxon>Ascomycota</taxon>
        <taxon>Pezizomycotina</taxon>
        <taxon>Leotiomycetes</taxon>
        <taxon>Helotiales</taxon>
        <taxon>Helotiaceae</taxon>
        <taxon>Hymenoscyphus</taxon>
    </lineage>
</organism>
<feature type="compositionally biased region" description="Polar residues" evidence="1">
    <location>
        <begin position="16"/>
        <end position="25"/>
    </location>
</feature>
<dbReference type="EMBL" id="CAJVRM010000616">
    <property type="protein sequence ID" value="CAG8982411.1"/>
    <property type="molecule type" value="Genomic_DNA"/>
</dbReference>